<dbReference type="PANTHER" id="PTHR31621:SF37">
    <property type="entry name" value="OS01G0882400 PROTEIN"/>
    <property type="match status" value="1"/>
</dbReference>
<feature type="transmembrane region" description="Helical" evidence="6">
    <location>
        <begin position="184"/>
        <end position="203"/>
    </location>
</feature>
<evidence type="ECO:0000256" key="2">
    <source>
        <dbReference type="ARBA" id="ARBA00008707"/>
    </source>
</evidence>
<dbReference type="Pfam" id="PF05078">
    <property type="entry name" value="DUF679"/>
    <property type="match status" value="1"/>
</dbReference>
<comment type="subcellular location">
    <subcellularLocation>
        <location evidence="1">Membrane</location>
        <topology evidence="1">Multi-pass membrane protein</topology>
    </subcellularLocation>
</comment>
<dbReference type="GO" id="GO:0016020">
    <property type="term" value="C:membrane"/>
    <property type="evidence" value="ECO:0007669"/>
    <property type="project" value="UniProtKB-SubCell"/>
</dbReference>
<keyword evidence="4 6" id="KW-1133">Transmembrane helix</keyword>
<evidence type="ECO:0000256" key="6">
    <source>
        <dbReference type="SAM" id="Phobius"/>
    </source>
</evidence>
<organism evidence="7 8">
    <name type="scientific">Handroanthus impetiginosus</name>
    <dbReference type="NCBI Taxonomy" id="429701"/>
    <lineage>
        <taxon>Eukaryota</taxon>
        <taxon>Viridiplantae</taxon>
        <taxon>Streptophyta</taxon>
        <taxon>Embryophyta</taxon>
        <taxon>Tracheophyta</taxon>
        <taxon>Spermatophyta</taxon>
        <taxon>Magnoliopsida</taxon>
        <taxon>eudicotyledons</taxon>
        <taxon>Gunneridae</taxon>
        <taxon>Pentapetalae</taxon>
        <taxon>asterids</taxon>
        <taxon>lamiids</taxon>
        <taxon>Lamiales</taxon>
        <taxon>Bignoniaceae</taxon>
        <taxon>Crescentiina</taxon>
        <taxon>Tabebuia alliance</taxon>
        <taxon>Handroanthus</taxon>
    </lineage>
</organism>
<evidence type="ECO:0000256" key="5">
    <source>
        <dbReference type="ARBA" id="ARBA00023136"/>
    </source>
</evidence>
<proteinExistence type="inferred from homology"/>
<keyword evidence="3 6" id="KW-0812">Transmembrane</keyword>
<comment type="caution">
    <text evidence="7">The sequence shown here is derived from an EMBL/GenBank/DDBJ whole genome shotgun (WGS) entry which is preliminary data.</text>
</comment>
<dbReference type="AlphaFoldDB" id="A0A2G9HND0"/>
<dbReference type="EMBL" id="NKXS01001354">
    <property type="protein sequence ID" value="PIN19024.1"/>
    <property type="molecule type" value="Genomic_DNA"/>
</dbReference>
<feature type="transmembrane region" description="Helical" evidence="6">
    <location>
        <begin position="152"/>
        <end position="169"/>
    </location>
</feature>
<dbReference type="Proteomes" id="UP000231279">
    <property type="component" value="Unassembled WGS sequence"/>
</dbReference>
<evidence type="ECO:0000256" key="1">
    <source>
        <dbReference type="ARBA" id="ARBA00004141"/>
    </source>
</evidence>
<keyword evidence="5 6" id="KW-0472">Membrane</keyword>
<evidence type="ECO:0000313" key="7">
    <source>
        <dbReference type="EMBL" id="PIN19024.1"/>
    </source>
</evidence>
<keyword evidence="8" id="KW-1185">Reference proteome</keyword>
<feature type="transmembrane region" description="Helical" evidence="6">
    <location>
        <begin position="90"/>
        <end position="108"/>
    </location>
</feature>
<protein>
    <submittedName>
        <fullName evidence="7">Uncharacterized protein</fullName>
    </submittedName>
</protein>
<accession>A0A2G9HND0</accession>
<feature type="transmembrane region" description="Helical" evidence="6">
    <location>
        <begin position="59"/>
        <end position="78"/>
    </location>
</feature>
<gene>
    <name evidence="7" type="ORF">CDL12_08309</name>
</gene>
<name>A0A2G9HND0_9LAMI</name>
<evidence type="ECO:0000256" key="3">
    <source>
        <dbReference type="ARBA" id="ARBA00022692"/>
    </source>
</evidence>
<evidence type="ECO:0000313" key="8">
    <source>
        <dbReference type="Proteomes" id="UP000231279"/>
    </source>
</evidence>
<dbReference type="OrthoDB" id="959867at2759"/>
<reference evidence="8" key="1">
    <citation type="journal article" date="2018" name="Gigascience">
        <title>Genome assembly of the Pink Ipe (Handroanthus impetiginosus, Bignoniaceae), a highly valued, ecologically keystone Neotropical timber forest tree.</title>
        <authorList>
            <person name="Silva-Junior O.B."/>
            <person name="Grattapaglia D."/>
            <person name="Novaes E."/>
            <person name="Collevatti R.G."/>
        </authorList>
    </citation>
    <scope>NUCLEOTIDE SEQUENCE [LARGE SCALE GENOMIC DNA]</scope>
    <source>
        <strain evidence="8">cv. UFG-1</strain>
    </source>
</reference>
<evidence type="ECO:0000256" key="4">
    <source>
        <dbReference type="ARBA" id="ARBA00022989"/>
    </source>
</evidence>
<dbReference type="STRING" id="429701.A0A2G9HND0"/>
<sequence>MMENNNHHVSDDEDDYYIPANQDDGNYYEEEYYDQDENDVDNSNYIYLINTILSGTARLNVLLPTFTILAFTIFAPILTNDGQCNTLDRWLMGFFLASLAFSCMFFSFTDSFRTASGKLYYGVATIRGIRTLGGGQVRPLVPSDYRLRWGDLFHASLALVAFLAFALLHNDVLSCYNVLLPRKFINSFPLLVGFVISVLFVMFPSTRRGIGYPFLLQSDVLHMRN</sequence>
<dbReference type="InterPro" id="IPR007770">
    <property type="entry name" value="DMP"/>
</dbReference>
<dbReference type="GO" id="GO:0005737">
    <property type="term" value="C:cytoplasm"/>
    <property type="evidence" value="ECO:0007669"/>
    <property type="project" value="UniProtKB-ARBA"/>
</dbReference>
<dbReference type="GO" id="GO:0010256">
    <property type="term" value="P:endomembrane system organization"/>
    <property type="evidence" value="ECO:0007669"/>
    <property type="project" value="TreeGrafter"/>
</dbReference>
<dbReference type="PANTHER" id="PTHR31621">
    <property type="entry name" value="PROTEIN DMP3"/>
    <property type="match status" value="1"/>
</dbReference>
<comment type="similarity">
    <text evidence="2">Belongs to the plant DMP1 protein family.</text>
</comment>